<dbReference type="Proteomes" id="UP000654304">
    <property type="component" value="Unassembled WGS sequence"/>
</dbReference>
<dbReference type="Gene3D" id="3.40.50.300">
    <property type="entry name" value="P-loop containing nucleotide triphosphate hydrolases"/>
    <property type="match status" value="1"/>
</dbReference>
<keyword evidence="2" id="KW-0547">Nucleotide-binding</keyword>
<reference evidence="5 6" key="1">
    <citation type="submission" date="2020-08" db="EMBL/GenBank/DDBJ databases">
        <title>Novel species isolated from subtropical streams in China.</title>
        <authorList>
            <person name="Lu H."/>
        </authorList>
    </citation>
    <scope>NUCLEOTIDE SEQUENCE [LARGE SCALE GENOMIC DNA]</scope>
    <source>
        <strain evidence="5 6">CY22W</strain>
    </source>
</reference>
<evidence type="ECO:0000256" key="4">
    <source>
        <dbReference type="ARBA" id="ARBA00023134"/>
    </source>
</evidence>
<dbReference type="CDD" id="cd00882">
    <property type="entry name" value="Ras_like_GTPase"/>
    <property type="match status" value="1"/>
</dbReference>
<dbReference type="SUPFAM" id="SSF52540">
    <property type="entry name" value="P-loop containing nucleoside triphosphate hydrolases"/>
    <property type="match status" value="1"/>
</dbReference>
<keyword evidence="4" id="KW-0342">GTP-binding</keyword>
<evidence type="ECO:0000313" key="5">
    <source>
        <dbReference type="EMBL" id="MBC3932043.1"/>
    </source>
</evidence>
<dbReference type="EMBL" id="JACOGD010000004">
    <property type="protein sequence ID" value="MBC3932043.1"/>
    <property type="molecule type" value="Genomic_DNA"/>
</dbReference>
<dbReference type="PANTHER" id="PTHR42708">
    <property type="entry name" value="ATP/GTP-BINDING PROTEIN-RELATED"/>
    <property type="match status" value="1"/>
</dbReference>
<gene>
    <name evidence="5" type="ORF">H8K43_10195</name>
</gene>
<evidence type="ECO:0000313" key="6">
    <source>
        <dbReference type="Proteomes" id="UP000654304"/>
    </source>
</evidence>
<evidence type="ECO:0000256" key="3">
    <source>
        <dbReference type="ARBA" id="ARBA00022801"/>
    </source>
</evidence>
<dbReference type="PANTHER" id="PTHR42708:SF1">
    <property type="entry name" value="GLIDING MOTILITY PROTEIN MGLA"/>
    <property type="match status" value="1"/>
</dbReference>
<dbReference type="RefSeq" id="WP_186903717.1">
    <property type="nucleotide sequence ID" value="NZ_JACOGD010000004.1"/>
</dbReference>
<organism evidence="5 6">
    <name type="scientific">Undibacterium curvum</name>
    <dbReference type="NCBI Taxonomy" id="2762294"/>
    <lineage>
        <taxon>Bacteria</taxon>
        <taxon>Pseudomonadati</taxon>
        <taxon>Pseudomonadota</taxon>
        <taxon>Betaproteobacteria</taxon>
        <taxon>Burkholderiales</taxon>
        <taxon>Oxalobacteraceae</taxon>
        <taxon>Undibacterium</taxon>
    </lineage>
</organism>
<keyword evidence="3" id="KW-0378">Hydrolase</keyword>
<accession>A0ABR7A555</accession>
<dbReference type="InterPro" id="IPR004130">
    <property type="entry name" value="Gpn"/>
</dbReference>
<comment type="caution">
    <text evidence="5">The sequence shown here is derived from an EMBL/GenBank/DDBJ whole genome shotgun (WGS) entry which is preliminary data.</text>
</comment>
<dbReference type="Pfam" id="PF03029">
    <property type="entry name" value="ATP_bind_1"/>
    <property type="match status" value="1"/>
</dbReference>
<proteinExistence type="inferred from homology"/>
<sequence length="182" mass="19986">MTEHKILFSGTTGAGKTTAISRVSEIRTLTTEVRNTDATVNKSTTTVGLDYGELTLDNGDKLRLYGTPGQVRFDFMWEILARGALGLIILIDNSSADPLADLSMYVKGFERLIKETACVVAITRTETHPEPGIDCFIEHLESCGVVCPVIAADIRDTFQVVELLELLMLQLEVNQEVSSYAE</sequence>
<evidence type="ECO:0000256" key="1">
    <source>
        <dbReference type="ARBA" id="ARBA00005290"/>
    </source>
</evidence>
<comment type="similarity">
    <text evidence="1">Belongs to the GPN-loop GTPase family.</text>
</comment>
<name>A0ABR7A555_9BURK</name>
<evidence type="ECO:0000256" key="2">
    <source>
        <dbReference type="ARBA" id="ARBA00022741"/>
    </source>
</evidence>
<dbReference type="InterPro" id="IPR027417">
    <property type="entry name" value="P-loop_NTPase"/>
</dbReference>
<dbReference type="InterPro" id="IPR052705">
    <property type="entry name" value="Gliding_Motility_GTPase"/>
</dbReference>
<keyword evidence="6" id="KW-1185">Reference proteome</keyword>
<protein>
    <submittedName>
        <fullName evidence="5">ATP/GTP-binding protein</fullName>
    </submittedName>
</protein>